<dbReference type="SUPFAM" id="SSF58100">
    <property type="entry name" value="Bacterial hemolysins"/>
    <property type="match status" value="1"/>
</dbReference>
<keyword evidence="1" id="KW-0175">Coiled coil</keyword>
<dbReference type="RefSeq" id="WP_275634106.1">
    <property type="nucleotide sequence ID" value="NZ_JARGYD010000007.1"/>
</dbReference>
<dbReference type="EMBL" id="JBHRTB010000010">
    <property type="protein sequence ID" value="MFC3142234.1"/>
    <property type="molecule type" value="Genomic_DNA"/>
</dbReference>
<feature type="region of interest" description="Disordered" evidence="2">
    <location>
        <begin position="1"/>
        <end position="165"/>
    </location>
</feature>
<evidence type="ECO:0008006" key="6">
    <source>
        <dbReference type="Google" id="ProtNLM"/>
    </source>
</evidence>
<dbReference type="PRINTS" id="PR01217">
    <property type="entry name" value="PRICHEXTENSN"/>
</dbReference>
<dbReference type="Gene3D" id="1.20.1170.10">
    <property type="match status" value="1"/>
</dbReference>
<evidence type="ECO:0000256" key="2">
    <source>
        <dbReference type="SAM" id="MobiDB-lite"/>
    </source>
</evidence>
<evidence type="ECO:0000313" key="5">
    <source>
        <dbReference type="Proteomes" id="UP001595632"/>
    </source>
</evidence>
<feature type="compositionally biased region" description="Basic and acidic residues" evidence="2">
    <location>
        <begin position="18"/>
        <end position="32"/>
    </location>
</feature>
<keyword evidence="3" id="KW-0472">Membrane</keyword>
<feature type="compositionally biased region" description="Low complexity" evidence="2">
    <location>
        <begin position="34"/>
        <end position="46"/>
    </location>
</feature>
<name>A0ABV7GKX5_9RHOB</name>
<accession>A0ABV7GKX5</accession>
<dbReference type="Proteomes" id="UP001595632">
    <property type="component" value="Unassembled WGS sequence"/>
</dbReference>
<feature type="transmembrane region" description="Helical" evidence="3">
    <location>
        <begin position="168"/>
        <end position="189"/>
    </location>
</feature>
<gene>
    <name evidence="4" type="ORF">ACFOGP_05915</name>
</gene>
<evidence type="ECO:0000256" key="3">
    <source>
        <dbReference type="SAM" id="Phobius"/>
    </source>
</evidence>
<feature type="compositionally biased region" description="Low complexity" evidence="2">
    <location>
        <begin position="64"/>
        <end position="98"/>
    </location>
</feature>
<organism evidence="4 5">
    <name type="scientific">Psychromarinibacter halotolerans</name>
    <dbReference type="NCBI Taxonomy" id="1775175"/>
    <lineage>
        <taxon>Bacteria</taxon>
        <taxon>Pseudomonadati</taxon>
        <taxon>Pseudomonadota</taxon>
        <taxon>Alphaproteobacteria</taxon>
        <taxon>Rhodobacterales</taxon>
        <taxon>Paracoccaceae</taxon>
        <taxon>Psychromarinibacter</taxon>
    </lineage>
</organism>
<proteinExistence type="predicted"/>
<feature type="compositionally biased region" description="Basic and acidic residues" evidence="2">
    <location>
        <begin position="117"/>
        <end position="127"/>
    </location>
</feature>
<evidence type="ECO:0000313" key="4">
    <source>
        <dbReference type="EMBL" id="MFC3142234.1"/>
    </source>
</evidence>
<keyword evidence="3" id="KW-1133">Transmembrane helix</keyword>
<reference evidence="5" key="1">
    <citation type="journal article" date="2019" name="Int. J. Syst. Evol. Microbiol.">
        <title>The Global Catalogue of Microorganisms (GCM) 10K type strain sequencing project: providing services to taxonomists for standard genome sequencing and annotation.</title>
        <authorList>
            <consortium name="The Broad Institute Genomics Platform"/>
            <consortium name="The Broad Institute Genome Sequencing Center for Infectious Disease"/>
            <person name="Wu L."/>
            <person name="Ma J."/>
        </authorList>
    </citation>
    <scope>NUCLEOTIDE SEQUENCE [LARGE SCALE GENOMIC DNA]</scope>
    <source>
        <strain evidence="5">KCTC 52366</strain>
    </source>
</reference>
<comment type="caution">
    <text evidence="4">The sequence shown here is derived from an EMBL/GenBank/DDBJ whole genome shotgun (WGS) entry which is preliminary data.</text>
</comment>
<sequence length="500" mass="50651">MAKTPKKGDTNAVSKPGTEIEPKTGSKSKPDPKPASATTPPASGPAIGSEAESRIAQDSPGKSPDTSTAPAKPDAAPAAPAKAAPTSKTVPTTASATPNPKTAPAASAKSDTAKPAPKPETKRESKTSDSAAIKDAADTPPTAGIKPDAAKPVDAAPRPEPQPAQSGVGGMLIGGVLAALIGAAVIVFAQALGLVSFGGADEETLARIDQLEAELADAQSALSTAQDEVAALAEAEPDLSAVTDQMDSLRTDLDALSGTLDDTNQRLSDVAVQQIPEAELPAAISAAYDEQLGDLLATIDGRFEDMQGALDERLAELDATRSAASEAEAAAIAAAQLAEARAAFSVVSTALETGNAYAEPLQQVAELSGAEVPDPLSAHAEDGIPTLDALQDSFPDAARAALTVSSRSAAEDGELSAFQAFLRTQVGARSLEPREGNDPDAILSRAEAAVAAADLDTALTELQALPQEGQDAMSEWAAQATVRRDVLAAAEQLSEQLTTN</sequence>
<keyword evidence="5" id="KW-1185">Reference proteome</keyword>
<feature type="compositionally biased region" description="Low complexity" evidence="2">
    <location>
        <begin position="146"/>
        <end position="156"/>
    </location>
</feature>
<protein>
    <recommendedName>
        <fullName evidence="6">Mitochondrial inner membrane protein</fullName>
    </recommendedName>
</protein>
<evidence type="ECO:0000256" key="1">
    <source>
        <dbReference type="SAM" id="Coils"/>
    </source>
</evidence>
<keyword evidence="3" id="KW-0812">Transmembrane</keyword>
<feature type="coiled-coil region" evidence="1">
    <location>
        <begin position="201"/>
        <end position="266"/>
    </location>
</feature>